<feature type="transmembrane region" description="Helical" evidence="5">
    <location>
        <begin position="20"/>
        <end position="41"/>
    </location>
</feature>
<dbReference type="InterPro" id="IPR012451">
    <property type="entry name" value="DUF1656"/>
</dbReference>
<accession>A0A0E1NB04</accession>
<feature type="transmembrane region" description="Helical" evidence="5">
    <location>
        <begin position="53"/>
        <end position="76"/>
    </location>
</feature>
<dbReference type="KEGG" id="yet:CH48_3681"/>
<reference evidence="6 7" key="1">
    <citation type="submission" date="2015-03" db="EMBL/GenBank/DDBJ databases">
        <authorList>
            <person name="Murphy D."/>
        </authorList>
    </citation>
    <scope>NUCLEOTIDE SEQUENCE [LARGE SCALE GENOMIC DNA]</scope>
    <source>
        <strain evidence="6 7">IP26249</strain>
    </source>
</reference>
<evidence type="ECO:0000313" key="6">
    <source>
        <dbReference type="EMBL" id="CFQ75761.1"/>
    </source>
</evidence>
<proteinExistence type="predicted"/>
<dbReference type="AlphaFoldDB" id="A0A0E1NB04"/>
<keyword evidence="3 5" id="KW-1133">Transmembrane helix</keyword>
<dbReference type="RefSeq" id="WP_020283138.1">
    <property type="nucleotide sequence ID" value="NZ_CGBR01000050.1"/>
</dbReference>
<keyword evidence="1" id="KW-1003">Cell membrane</keyword>
<evidence type="ECO:0000313" key="7">
    <source>
        <dbReference type="Proteomes" id="UP000048841"/>
    </source>
</evidence>
<sequence length="78" mass="8841">MYVSILSTSAPLSDLVLGASIYFPPIFKAVMLGLVLWLLIHHMLRNWIYSGDIWHPILMDLSIFVIAVSISLWILAGW</sequence>
<evidence type="ECO:0000256" key="1">
    <source>
        <dbReference type="ARBA" id="ARBA00022475"/>
    </source>
</evidence>
<organism evidence="6 7">
    <name type="scientific">Yersinia enterocolitica</name>
    <dbReference type="NCBI Taxonomy" id="630"/>
    <lineage>
        <taxon>Bacteria</taxon>
        <taxon>Pseudomonadati</taxon>
        <taxon>Pseudomonadota</taxon>
        <taxon>Gammaproteobacteria</taxon>
        <taxon>Enterobacterales</taxon>
        <taxon>Yersiniaceae</taxon>
        <taxon>Yersinia</taxon>
    </lineage>
</organism>
<evidence type="ECO:0000256" key="4">
    <source>
        <dbReference type="ARBA" id="ARBA00023136"/>
    </source>
</evidence>
<dbReference type="Proteomes" id="UP000048841">
    <property type="component" value="Unassembled WGS sequence"/>
</dbReference>
<gene>
    <name evidence="6" type="ORF">ERS137941_03992</name>
</gene>
<keyword evidence="4 5" id="KW-0472">Membrane</keyword>
<protein>
    <submittedName>
        <fullName evidence="6">Putative inner membrane protein</fullName>
    </submittedName>
</protein>
<dbReference type="PATRIC" id="fig|630.129.peg.2063"/>
<keyword evidence="2 5" id="KW-0812">Transmembrane</keyword>
<evidence type="ECO:0000256" key="2">
    <source>
        <dbReference type="ARBA" id="ARBA00022692"/>
    </source>
</evidence>
<evidence type="ECO:0000256" key="5">
    <source>
        <dbReference type="SAM" id="Phobius"/>
    </source>
</evidence>
<dbReference type="Pfam" id="PF07869">
    <property type="entry name" value="DUF1656"/>
    <property type="match status" value="1"/>
</dbReference>
<evidence type="ECO:0000256" key="3">
    <source>
        <dbReference type="ARBA" id="ARBA00022989"/>
    </source>
</evidence>
<name>A0A0E1NB04_YEREN</name>
<dbReference type="EMBL" id="CGBR01000050">
    <property type="protein sequence ID" value="CFQ75761.1"/>
    <property type="molecule type" value="Genomic_DNA"/>
</dbReference>